<dbReference type="Proteomes" id="UP000095283">
    <property type="component" value="Unplaced"/>
</dbReference>
<sequence>MNAVKLFAIVISPNLNNKEK</sequence>
<evidence type="ECO:0000313" key="1">
    <source>
        <dbReference type="Proteomes" id="UP000095283"/>
    </source>
</evidence>
<reference evidence="2" key="1">
    <citation type="submission" date="2016-11" db="UniProtKB">
        <authorList>
            <consortium name="WormBaseParasite"/>
        </authorList>
    </citation>
    <scope>IDENTIFICATION</scope>
</reference>
<dbReference type="AlphaFoldDB" id="A0A1I7WHT2"/>
<evidence type="ECO:0000313" key="2">
    <source>
        <dbReference type="WBParaSite" id="Hba_04559"/>
    </source>
</evidence>
<protein>
    <submittedName>
        <fullName evidence="2">Uncharacterized protein</fullName>
    </submittedName>
</protein>
<name>A0A1I7WHT2_HETBA</name>
<proteinExistence type="predicted"/>
<dbReference type="WBParaSite" id="Hba_04559">
    <property type="protein sequence ID" value="Hba_04559"/>
    <property type="gene ID" value="Hba_04559"/>
</dbReference>
<keyword evidence="1" id="KW-1185">Reference proteome</keyword>
<accession>A0A1I7WHT2</accession>
<organism evidence="1 2">
    <name type="scientific">Heterorhabditis bacteriophora</name>
    <name type="common">Entomopathogenic nematode worm</name>
    <dbReference type="NCBI Taxonomy" id="37862"/>
    <lineage>
        <taxon>Eukaryota</taxon>
        <taxon>Metazoa</taxon>
        <taxon>Ecdysozoa</taxon>
        <taxon>Nematoda</taxon>
        <taxon>Chromadorea</taxon>
        <taxon>Rhabditida</taxon>
        <taxon>Rhabditina</taxon>
        <taxon>Rhabditomorpha</taxon>
        <taxon>Strongyloidea</taxon>
        <taxon>Heterorhabditidae</taxon>
        <taxon>Heterorhabditis</taxon>
    </lineage>
</organism>